<proteinExistence type="predicted"/>
<dbReference type="EMBL" id="JAUEDM010000007">
    <property type="protein sequence ID" value="KAK3313686.1"/>
    <property type="molecule type" value="Genomic_DNA"/>
</dbReference>
<evidence type="ECO:0000256" key="3">
    <source>
        <dbReference type="PROSITE-ProRule" id="PRU00023"/>
    </source>
</evidence>
<dbReference type="Pfam" id="PF12796">
    <property type="entry name" value="Ank_2"/>
    <property type="match status" value="3"/>
</dbReference>
<feature type="repeat" description="ANK" evidence="3">
    <location>
        <begin position="494"/>
        <end position="518"/>
    </location>
</feature>
<dbReference type="PROSITE" id="PS50297">
    <property type="entry name" value="ANK_REP_REGION"/>
    <property type="match status" value="4"/>
</dbReference>
<feature type="repeat" description="ANK" evidence="3">
    <location>
        <begin position="461"/>
        <end position="493"/>
    </location>
</feature>
<feature type="repeat" description="ANK" evidence="3">
    <location>
        <begin position="306"/>
        <end position="346"/>
    </location>
</feature>
<keyword evidence="6" id="KW-1185">Reference proteome</keyword>
<evidence type="ECO:0000256" key="2">
    <source>
        <dbReference type="ARBA" id="ARBA00023043"/>
    </source>
</evidence>
<accession>A0AAE0HS26</accession>
<evidence type="ECO:0000313" key="4">
    <source>
        <dbReference type="EMBL" id="KAK3311863.1"/>
    </source>
</evidence>
<dbReference type="SMART" id="SM00248">
    <property type="entry name" value="ANK"/>
    <property type="match status" value="13"/>
</dbReference>
<dbReference type="PANTHER" id="PTHR24198">
    <property type="entry name" value="ANKYRIN REPEAT AND PROTEIN KINASE DOMAIN-CONTAINING PROTEIN"/>
    <property type="match status" value="1"/>
</dbReference>
<dbReference type="Pfam" id="PF13637">
    <property type="entry name" value="Ank_4"/>
    <property type="match status" value="1"/>
</dbReference>
<dbReference type="PROSITE" id="PS50088">
    <property type="entry name" value="ANK_REPEAT"/>
    <property type="match status" value="6"/>
</dbReference>
<name>A0AAE0HS26_9PEZI</name>
<dbReference type="Proteomes" id="UP001283341">
    <property type="component" value="Unassembled WGS sequence"/>
</dbReference>
<organism evidence="4 6">
    <name type="scientific">Apodospora peruviana</name>
    <dbReference type="NCBI Taxonomy" id="516989"/>
    <lineage>
        <taxon>Eukaryota</taxon>
        <taxon>Fungi</taxon>
        <taxon>Dikarya</taxon>
        <taxon>Ascomycota</taxon>
        <taxon>Pezizomycotina</taxon>
        <taxon>Sordariomycetes</taxon>
        <taxon>Sordariomycetidae</taxon>
        <taxon>Sordariales</taxon>
        <taxon>Lasiosphaeriaceae</taxon>
        <taxon>Apodospora</taxon>
    </lineage>
</organism>
<feature type="repeat" description="ANK" evidence="3">
    <location>
        <begin position="94"/>
        <end position="130"/>
    </location>
</feature>
<reference evidence="4" key="2">
    <citation type="submission" date="2023-06" db="EMBL/GenBank/DDBJ databases">
        <authorList>
            <consortium name="Lawrence Berkeley National Laboratory"/>
            <person name="Haridas S."/>
            <person name="Hensen N."/>
            <person name="Bonometti L."/>
            <person name="Westerberg I."/>
            <person name="Brannstrom I.O."/>
            <person name="Guillou S."/>
            <person name="Cros-Aarteil S."/>
            <person name="Calhoun S."/>
            <person name="Kuo A."/>
            <person name="Mondo S."/>
            <person name="Pangilinan J."/>
            <person name="Riley R."/>
            <person name="Labutti K."/>
            <person name="Andreopoulos B."/>
            <person name="Lipzen A."/>
            <person name="Chen C."/>
            <person name="Yanf M."/>
            <person name="Daum C."/>
            <person name="Ng V."/>
            <person name="Clum A."/>
            <person name="Steindorff A."/>
            <person name="Ohm R."/>
            <person name="Martin F."/>
            <person name="Silar P."/>
            <person name="Natvig D."/>
            <person name="Lalanne C."/>
            <person name="Gautier V."/>
            <person name="Ament-Velasquez S.L."/>
            <person name="Kruys A."/>
            <person name="Hutchinson M.I."/>
            <person name="Powell A.J."/>
            <person name="Barry K."/>
            <person name="Miller A.N."/>
            <person name="Grigoriev I.V."/>
            <person name="Debuchy R."/>
            <person name="Gladieux P."/>
            <person name="Thoren M.H."/>
            <person name="Johannesson H."/>
        </authorList>
    </citation>
    <scope>NUCLEOTIDE SEQUENCE</scope>
    <source>
        <strain evidence="4">CBS 118394</strain>
    </source>
</reference>
<evidence type="ECO:0000256" key="1">
    <source>
        <dbReference type="ARBA" id="ARBA00022737"/>
    </source>
</evidence>
<dbReference type="InterPro" id="IPR002110">
    <property type="entry name" value="Ankyrin_rpt"/>
</dbReference>
<comment type="caution">
    <text evidence="4">The sequence shown here is derived from an EMBL/GenBank/DDBJ whole genome shotgun (WGS) entry which is preliminary data.</text>
</comment>
<dbReference type="InterPro" id="IPR036770">
    <property type="entry name" value="Ankyrin_rpt-contain_sf"/>
</dbReference>
<gene>
    <name evidence="4" type="ORF">B0H66DRAFT_102769</name>
    <name evidence="5" type="ORF">B0H66DRAFT_358005</name>
</gene>
<reference evidence="4" key="1">
    <citation type="journal article" date="2023" name="Mol. Phylogenet. Evol.">
        <title>Genome-scale phylogeny and comparative genomics of the fungal order Sordariales.</title>
        <authorList>
            <person name="Hensen N."/>
            <person name="Bonometti L."/>
            <person name="Westerberg I."/>
            <person name="Brannstrom I.O."/>
            <person name="Guillou S."/>
            <person name="Cros-Aarteil S."/>
            <person name="Calhoun S."/>
            <person name="Haridas S."/>
            <person name="Kuo A."/>
            <person name="Mondo S."/>
            <person name="Pangilinan J."/>
            <person name="Riley R."/>
            <person name="LaButti K."/>
            <person name="Andreopoulos B."/>
            <person name="Lipzen A."/>
            <person name="Chen C."/>
            <person name="Yan M."/>
            <person name="Daum C."/>
            <person name="Ng V."/>
            <person name="Clum A."/>
            <person name="Steindorff A."/>
            <person name="Ohm R.A."/>
            <person name="Martin F."/>
            <person name="Silar P."/>
            <person name="Natvig D.O."/>
            <person name="Lalanne C."/>
            <person name="Gautier V."/>
            <person name="Ament-Velasquez S.L."/>
            <person name="Kruys A."/>
            <person name="Hutchinson M.I."/>
            <person name="Powell A.J."/>
            <person name="Barry K."/>
            <person name="Miller A.N."/>
            <person name="Grigoriev I.V."/>
            <person name="Debuchy R."/>
            <person name="Gladieux P."/>
            <person name="Hiltunen Thoren M."/>
            <person name="Johannesson H."/>
        </authorList>
    </citation>
    <scope>NUCLEOTIDE SEQUENCE</scope>
    <source>
        <strain evidence="4">CBS 118394</strain>
    </source>
</reference>
<dbReference type="AlphaFoldDB" id="A0AAE0HS26"/>
<protein>
    <submittedName>
        <fullName evidence="4">Ankyrin repeat-containing domain protein</fullName>
    </submittedName>
</protein>
<feature type="repeat" description="ANK" evidence="3">
    <location>
        <begin position="187"/>
        <end position="217"/>
    </location>
</feature>
<evidence type="ECO:0000313" key="6">
    <source>
        <dbReference type="Proteomes" id="UP001283341"/>
    </source>
</evidence>
<sequence length="594" mass="62653">MEPSNEAQEKEPVDDSTPLHLAARGIDLGQMQKLFEGPDKATVDVNAITASDGQTPLWDLVSAAAEYDEQHDDAIPCLRLLLDHGADVHHQASNGATALHRCATSWCCDTSRELAEVLLEYGADVNANKSLKTPPEPNNQSHVHTNDGCECGAHVGTVLGSLYKAATGHDLQLSSGSQTQPHEPLVTPIFLAVGRNCNLPVTKLLIEHGADVNIVDPDAGTPMHIAAGAGNRSNTASDNEEIVSLLLSQPGAKDTILIKNKQHFLPIHLAAQNPQDAAKIFKLIVEAGGSPVDEPISADTPRENHRGLTPLMLVCQNARSTDSDDRPTKAVEYLLDRGADPNRTAALGQSALMLAVLAKQLPIVKLLVARGADVTALIGNDSSGDTGANALHAAVITPHPGLVRWLVAEAACCAVDKRDSDGYTALIHAAGYARGDGAEAVETVRVLVEELGADIEAEIPDGRRALHFAAFKGQSACARELIRLGADVEAVDVNGWTALHFAARYHKPDVVGVLADDGGAQVGKRVTGGPRPKTKDGEEIEIQGFTAADLAKVVRGGEETVSLLLAKGDTLSEATKGYTDEDLLEDKGNGCCVM</sequence>
<keyword evidence="1" id="KW-0677">Repeat</keyword>
<dbReference type="GO" id="GO:0005737">
    <property type="term" value="C:cytoplasm"/>
    <property type="evidence" value="ECO:0007669"/>
    <property type="project" value="TreeGrafter"/>
</dbReference>
<feature type="repeat" description="ANK" evidence="3">
    <location>
        <begin position="347"/>
        <end position="376"/>
    </location>
</feature>
<dbReference type="EMBL" id="JAUEDM010000012">
    <property type="protein sequence ID" value="KAK3311863.1"/>
    <property type="molecule type" value="Genomic_DNA"/>
</dbReference>
<evidence type="ECO:0000313" key="5">
    <source>
        <dbReference type="EMBL" id="KAK3313686.1"/>
    </source>
</evidence>
<dbReference type="Gene3D" id="1.25.40.20">
    <property type="entry name" value="Ankyrin repeat-containing domain"/>
    <property type="match status" value="3"/>
</dbReference>
<dbReference type="PANTHER" id="PTHR24198:SF165">
    <property type="entry name" value="ANKYRIN REPEAT-CONTAINING PROTEIN-RELATED"/>
    <property type="match status" value="1"/>
</dbReference>
<dbReference type="SUPFAM" id="SSF48403">
    <property type="entry name" value="Ankyrin repeat"/>
    <property type="match status" value="1"/>
</dbReference>
<keyword evidence="2 3" id="KW-0040">ANK repeat</keyword>